<proteinExistence type="predicted"/>
<comment type="caution">
    <text evidence="1">The sequence shown here is derived from an EMBL/GenBank/DDBJ whole genome shotgun (WGS) entry which is preliminary data.</text>
</comment>
<name>A0A2P7NRB6_9PROT</name>
<keyword evidence="2" id="KW-1185">Reference proteome</keyword>
<gene>
    <name evidence="1" type="ORF">C7H79_15930</name>
</gene>
<accession>A0A2P7NRB6</accession>
<dbReference type="EMBL" id="PXXU01000087">
    <property type="protein sequence ID" value="PSJ16005.1"/>
    <property type="molecule type" value="Genomic_DNA"/>
</dbReference>
<organism evidence="1 2">
    <name type="scientific">Nitrosomonas supralitoralis</name>
    <dbReference type="NCBI Taxonomy" id="2116706"/>
    <lineage>
        <taxon>Bacteria</taxon>
        <taxon>Pseudomonadati</taxon>
        <taxon>Pseudomonadota</taxon>
        <taxon>Betaproteobacteria</taxon>
        <taxon>Nitrosomonadales</taxon>
        <taxon>Nitrosomonadaceae</taxon>
        <taxon>Nitrosomonas</taxon>
    </lineage>
</organism>
<dbReference type="Proteomes" id="UP000241912">
    <property type="component" value="Unassembled WGS sequence"/>
</dbReference>
<reference evidence="1 2" key="1">
    <citation type="submission" date="2018-03" db="EMBL/GenBank/DDBJ databases">
        <title>Draft genome of Nitrosomonas supralitoralis APG5.</title>
        <authorList>
            <person name="Urakawa H."/>
            <person name="Lopez J.V."/>
        </authorList>
    </citation>
    <scope>NUCLEOTIDE SEQUENCE [LARGE SCALE GENOMIC DNA]</scope>
    <source>
        <strain evidence="1 2">APG5</strain>
    </source>
</reference>
<protein>
    <submittedName>
        <fullName evidence="1">Uncharacterized protein</fullName>
    </submittedName>
</protein>
<dbReference type="AlphaFoldDB" id="A0A2P7NRB6"/>
<sequence>MRNYSFDVFFIIIENVEGIEGLECSYCSNFITASFAQNETTGQLSLNNLVKAGIAAGSPISPNLDITAIRFSMHVGQTKQ</sequence>
<evidence type="ECO:0000313" key="2">
    <source>
        <dbReference type="Proteomes" id="UP000241912"/>
    </source>
</evidence>
<evidence type="ECO:0000313" key="1">
    <source>
        <dbReference type="EMBL" id="PSJ16005.1"/>
    </source>
</evidence>